<accession>S2JND5</accession>
<dbReference type="PANTHER" id="PTHR14795:SF0">
    <property type="entry name" value="TRANSMEMBRANE PROTEIN 62"/>
    <property type="match status" value="1"/>
</dbReference>
<evidence type="ECO:0000313" key="7">
    <source>
        <dbReference type="Proteomes" id="UP000014254"/>
    </source>
</evidence>
<dbReference type="Gene3D" id="3.60.21.10">
    <property type="match status" value="1"/>
</dbReference>
<dbReference type="OMA" id="VEWQTYH"/>
<evidence type="ECO:0000259" key="4">
    <source>
        <dbReference type="Pfam" id="PF24384"/>
    </source>
</evidence>
<dbReference type="eggNOG" id="KOG0701">
    <property type="taxonomic scope" value="Eukaryota"/>
</dbReference>
<feature type="transmembrane region" description="Helical" evidence="2">
    <location>
        <begin position="496"/>
        <end position="518"/>
    </location>
</feature>
<dbReference type="InterPro" id="IPR004843">
    <property type="entry name" value="Calcineurin-like_PHP"/>
</dbReference>
<organism evidence="6 7">
    <name type="scientific">Mucor circinelloides f. circinelloides (strain 1006PhL)</name>
    <name type="common">Mucormycosis agent</name>
    <name type="synonym">Calyptromyces circinelloides</name>
    <dbReference type="NCBI Taxonomy" id="1220926"/>
    <lineage>
        <taxon>Eukaryota</taxon>
        <taxon>Fungi</taxon>
        <taxon>Fungi incertae sedis</taxon>
        <taxon>Mucoromycota</taxon>
        <taxon>Mucoromycotina</taxon>
        <taxon>Mucoromycetes</taxon>
        <taxon>Mucorales</taxon>
        <taxon>Mucorineae</taxon>
        <taxon>Mucoraceae</taxon>
        <taxon>Mucor</taxon>
    </lineage>
</organism>
<keyword evidence="2" id="KW-0812">Transmembrane</keyword>
<evidence type="ECO:0000256" key="1">
    <source>
        <dbReference type="SAM" id="MobiDB-lite"/>
    </source>
</evidence>
<feature type="transmembrane region" description="Helical" evidence="2">
    <location>
        <begin position="671"/>
        <end position="688"/>
    </location>
</feature>
<feature type="transmembrane region" description="Helical" evidence="2">
    <location>
        <begin position="576"/>
        <end position="594"/>
    </location>
</feature>
<feature type="compositionally biased region" description="Low complexity" evidence="1">
    <location>
        <begin position="794"/>
        <end position="806"/>
    </location>
</feature>
<dbReference type="Pfam" id="PF24384">
    <property type="entry name" value="Ig_TMM62"/>
    <property type="match status" value="1"/>
</dbReference>
<evidence type="ECO:0000313" key="6">
    <source>
        <dbReference type="EMBL" id="EPB90032.1"/>
    </source>
</evidence>
<keyword evidence="7" id="KW-1185">Reference proteome</keyword>
<dbReference type="OrthoDB" id="45365at2759"/>
<keyword evidence="2" id="KW-0472">Membrane</keyword>
<reference evidence="7" key="1">
    <citation type="submission" date="2013-05" db="EMBL/GenBank/DDBJ databases">
        <title>The Genome sequence of Mucor circinelloides f. circinelloides 1006PhL.</title>
        <authorList>
            <consortium name="The Broad Institute Genomics Platform"/>
            <person name="Cuomo C."/>
            <person name="Earl A."/>
            <person name="Findley K."/>
            <person name="Lee S.C."/>
            <person name="Walker B."/>
            <person name="Young S."/>
            <person name="Zeng Q."/>
            <person name="Gargeya S."/>
            <person name="Fitzgerald M."/>
            <person name="Haas B."/>
            <person name="Abouelleil A."/>
            <person name="Allen A.W."/>
            <person name="Alvarado L."/>
            <person name="Arachchi H.M."/>
            <person name="Berlin A.M."/>
            <person name="Chapman S.B."/>
            <person name="Gainer-Dewar J."/>
            <person name="Goldberg J."/>
            <person name="Griggs A."/>
            <person name="Gujja S."/>
            <person name="Hansen M."/>
            <person name="Howarth C."/>
            <person name="Imamovic A."/>
            <person name="Ireland A."/>
            <person name="Larimer J."/>
            <person name="McCowan C."/>
            <person name="Murphy C."/>
            <person name="Pearson M."/>
            <person name="Poon T.W."/>
            <person name="Priest M."/>
            <person name="Roberts A."/>
            <person name="Saif S."/>
            <person name="Shea T."/>
            <person name="Sisk P."/>
            <person name="Sykes S."/>
            <person name="Wortman J."/>
            <person name="Nusbaum C."/>
            <person name="Birren B."/>
        </authorList>
    </citation>
    <scope>NUCLEOTIDE SEQUENCE [LARGE SCALE GENOMIC DNA]</scope>
    <source>
        <strain evidence="7">1006PhL</strain>
    </source>
</reference>
<dbReference type="SUPFAM" id="SSF56300">
    <property type="entry name" value="Metallo-dependent phosphatases"/>
    <property type="match status" value="1"/>
</dbReference>
<dbReference type="InterPro" id="IPR056230">
    <property type="entry name" value="TMEM62_C"/>
</dbReference>
<feature type="domain" description="TMEM62 Ig-like" evidence="4">
    <location>
        <begin position="363"/>
        <end position="474"/>
    </location>
</feature>
<dbReference type="GO" id="GO:0016787">
    <property type="term" value="F:hydrolase activity"/>
    <property type="evidence" value="ECO:0007669"/>
    <property type="project" value="InterPro"/>
</dbReference>
<proteinExistence type="predicted"/>
<gene>
    <name evidence="6" type="ORF">HMPREF1544_03144</name>
</gene>
<feature type="transmembrane region" description="Helical" evidence="2">
    <location>
        <begin position="630"/>
        <end position="650"/>
    </location>
</feature>
<protein>
    <submittedName>
        <fullName evidence="6">Uncharacterized protein</fullName>
    </submittedName>
</protein>
<feature type="transmembrane region" description="Helical" evidence="2">
    <location>
        <begin position="703"/>
        <end position="725"/>
    </location>
</feature>
<dbReference type="STRING" id="1220926.S2JND5"/>
<evidence type="ECO:0000256" key="2">
    <source>
        <dbReference type="SAM" id="Phobius"/>
    </source>
</evidence>
<feature type="region of interest" description="Disordered" evidence="1">
    <location>
        <begin position="780"/>
        <end position="821"/>
    </location>
</feature>
<dbReference type="Pfam" id="PF00149">
    <property type="entry name" value="Metallophos"/>
    <property type="match status" value="1"/>
</dbReference>
<evidence type="ECO:0000259" key="5">
    <source>
        <dbReference type="Pfam" id="PF24394"/>
    </source>
</evidence>
<evidence type="ECO:0000259" key="3">
    <source>
        <dbReference type="Pfam" id="PF00149"/>
    </source>
</evidence>
<dbReference type="Pfam" id="PF24394">
    <property type="entry name" value="TMEM62_C"/>
    <property type="match status" value="1"/>
</dbReference>
<keyword evidence="2" id="KW-1133">Transmembrane helix</keyword>
<dbReference type="InParanoid" id="S2JND5"/>
<sequence>MKLLSPSSYFCLILVLIGFIRAIQLYFSSTRDLRIANKDDNWYQQQPNNIVPAELQHAAYRNATGRMADQPDQIFYFIQVSDLHISQFQPEGHTIHFLHFLQSALPVINPEFVVVTGDLIDAKDETRTVSAQYPQEWQIYKSAIEQGANGTTWYDMRGNHDCFDLVSWQAENNLYKDFGKSSKALDDGKGVYSWQLSKPFGNYQFVAVDSCPRKGPSRPFNFFGYLTTNTMNRLVSKILPSTFNHTFLFSHYPTTTMFPGVSSEGYTFKDLADHFSIYFCGHLHKLAAGLGEVLKTYRRGSDSLELEVADMKDHGAYRIVAVDHDLISFVDVELPIAQIPPVTNIVPLTKDNKIIWPEKIHPAPVVLITNPKDSRFTLPTKEPLHESRLSTHIRLLIFSEFAPETLKIRTFVDDKHHAYPAKFIGSIERDSNMPLWAILWDPIDFDDFETHYLRIEVTAPDQQVGVHEVPFRMDNMRVKIQGGAGEWIIWARISSLVRFLSIFAVIAMLITITVPKIYNDFEKCQQRDSRYNLRNKTLLSIHEIDAGINRGIYAGIQKHIFVWVHRVLQFPDEQPYVWSLCFVCLLALLTLPWFRAEFIPSGKDEGERMGFFYLWGLLFEKHQWVPLDTWMYAIFQLTFNVGIFILYFIWKSTNAFQLKCTGSGQQYPPRLLCDRIWFQTLVLMYWLWRVQGLSDLATFYGGVYPALVFNLLIWWLIGVAVVIVMGKNGLYEAIKNRHQTSEPVGVALEICPSCVDAVGGVVHDEEPIRDHFFVRTAGQDEEQVQEESRGLLFDGDGSSSDSSNSSKAFRRNAFNNNSKRD</sequence>
<dbReference type="PANTHER" id="PTHR14795">
    <property type="entry name" value="HELICASE RELATED"/>
    <property type="match status" value="1"/>
</dbReference>
<dbReference type="EMBL" id="KE123926">
    <property type="protein sequence ID" value="EPB90032.1"/>
    <property type="molecule type" value="Genomic_DNA"/>
</dbReference>
<feature type="domain" description="TMEM62 C-terminal" evidence="5">
    <location>
        <begin position="502"/>
        <end position="652"/>
    </location>
</feature>
<feature type="domain" description="Calcineurin-like phosphoesterase" evidence="3">
    <location>
        <begin position="77"/>
        <end position="285"/>
    </location>
</feature>
<feature type="transmembrane region" description="Helical" evidence="2">
    <location>
        <begin position="6"/>
        <end position="27"/>
    </location>
</feature>
<dbReference type="InterPro" id="IPR056229">
    <property type="entry name" value="Ig_TMM62"/>
</dbReference>
<dbReference type="Proteomes" id="UP000014254">
    <property type="component" value="Unassembled WGS sequence"/>
</dbReference>
<dbReference type="VEuPathDB" id="FungiDB:HMPREF1544_03144"/>
<dbReference type="AlphaFoldDB" id="S2JND5"/>
<name>S2JND5_MUCC1</name>
<dbReference type="InterPro" id="IPR029052">
    <property type="entry name" value="Metallo-depent_PP-like"/>
</dbReference>